<evidence type="ECO:0008006" key="5">
    <source>
        <dbReference type="Google" id="ProtNLM"/>
    </source>
</evidence>
<keyword evidence="1 2" id="KW-0732">Signal</keyword>
<evidence type="ECO:0000313" key="4">
    <source>
        <dbReference type="Proteomes" id="UP001500449"/>
    </source>
</evidence>
<protein>
    <recommendedName>
        <fullName evidence="5">ABC transporter substrate-binding protein</fullName>
    </recommendedName>
</protein>
<gene>
    <name evidence="3" type="ORF">GCM10009836_16680</name>
</gene>
<feature type="chain" id="PRO_5045235231" description="ABC transporter substrate-binding protein" evidence="2">
    <location>
        <begin position="36"/>
        <end position="369"/>
    </location>
</feature>
<organism evidence="3 4">
    <name type="scientific">Pseudonocardia ailaonensis</name>
    <dbReference type="NCBI Taxonomy" id="367279"/>
    <lineage>
        <taxon>Bacteria</taxon>
        <taxon>Bacillati</taxon>
        <taxon>Actinomycetota</taxon>
        <taxon>Actinomycetes</taxon>
        <taxon>Pseudonocardiales</taxon>
        <taxon>Pseudonocardiaceae</taxon>
        <taxon>Pseudonocardia</taxon>
    </lineage>
</organism>
<dbReference type="Proteomes" id="UP001500449">
    <property type="component" value="Unassembled WGS sequence"/>
</dbReference>
<evidence type="ECO:0000256" key="1">
    <source>
        <dbReference type="ARBA" id="ARBA00022729"/>
    </source>
</evidence>
<comment type="caution">
    <text evidence="3">The sequence shown here is derived from an EMBL/GenBank/DDBJ whole genome shotgun (WGS) entry which is preliminary data.</text>
</comment>
<keyword evidence="4" id="KW-1185">Reference proteome</keyword>
<feature type="signal peptide" evidence="2">
    <location>
        <begin position="1"/>
        <end position="35"/>
    </location>
</feature>
<sequence length="369" mass="37980">MKLLRHHRSRLGVIIGAALVLVLAACGATSGSAPAAAPVADPDDGGGPAWQAVVDAANREGTLVLYTNSDAVGDEFAAAFNRSYPDVRLVVTHYASGELTTKLDAEKGARTAGADVAMLSSKLWLDDNAGRLVAPTGPALAKYWGGSRFVYQGGRFVLVAATPLGAGVNSAMVQQLGAAPIRTYQDLLQPQLKDALGILPGKPTPAGIQWWYYAARQLGGDAGVAQLAGLNPRIYTGTAPMGTDIASGEIAVGVYQVKPIIDALAAKGAPVSFVPLTPAISTAVDSAVVDWATHPHAAQVFQNWLLSPAGQVALAGNGGLLSALDPATIPGAPATMTRIPADGAVADGILTPEQSTWLEKVWSIQMKLP</sequence>
<dbReference type="PANTHER" id="PTHR30006:SF2">
    <property type="entry name" value="ABC TRANSPORTER SUBSTRATE-BINDING PROTEIN"/>
    <property type="match status" value="1"/>
</dbReference>
<evidence type="ECO:0000256" key="2">
    <source>
        <dbReference type="SAM" id="SignalP"/>
    </source>
</evidence>
<dbReference type="SUPFAM" id="SSF53850">
    <property type="entry name" value="Periplasmic binding protein-like II"/>
    <property type="match status" value="1"/>
</dbReference>
<proteinExistence type="predicted"/>
<name>A0ABN2MV31_9PSEU</name>
<accession>A0ABN2MV31</accession>
<dbReference type="Gene3D" id="3.40.190.10">
    <property type="entry name" value="Periplasmic binding protein-like II"/>
    <property type="match status" value="2"/>
</dbReference>
<dbReference type="EMBL" id="BAAAQK010000004">
    <property type="protein sequence ID" value="GAA1838401.1"/>
    <property type="molecule type" value="Genomic_DNA"/>
</dbReference>
<dbReference type="Pfam" id="PF13531">
    <property type="entry name" value="SBP_bac_11"/>
    <property type="match status" value="1"/>
</dbReference>
<dbReference type="RefSeq" id="WP_344414150.1">
    <property type="nucleotide sequence ID" value="NZ_BAAAQK010000004.1"/>
</dbReference>
<evidence type="ECO:0000313" key="3">
    <source>
        <dbReference type="EMBL" id="GAA1838401.1"/>
    </source>
</evidence>
<dbReference type="PROSITE" id="PS51257">
    <property type="entry name" value="PROKAR_LIPOPROTEIN"/>
    <property type="match status" value="1"/>
</dbReference>
<dbReference type="PANTHER" id="PTHR30006">
    <property type="entry name" value="THIAMINE-BINDING PERIPLASMIC PROTEIN-RELATED"/>
    <property type="match status" value="1"/>
</dbReference>
<reference evidence="3 4" key="1">
    <citation type="journal article" date="2019" name="Int. J. Syst. Evol. Microbiol.">
        <title>The Global Catalogue of Microorganisms (GCM) 10K type strain sequencing project: providing services to taxonomists for standard genome sequencing and annotation.</title>
        <authorList>
            <consortium name="The Broad Institute Genomics Platform"/>
            <consortium name="The Broad Institute Genome Sequencing Center for Infectious Disease"/>
            <person name="Wu L."/>
            <person name="Ma J."/>
        </authorList>
    </citation>
    <scope>NUCLEOTIDE SEQUENCE [LARGE SCALE GENOMIC DNA]</scope>
    <source>
        <strain evidence="3 4">JCM 16009</strain>
    </source>
</reference>